<dbReference type="EMBL" id="JABSTQ010009148">
    <property type="protein sequence ID" value="KAG0432474.1"/>
    <property type="molecule type" value="Genomic_DNA"/>
</dbReference>
<protein>
    <submittedName>
        <fullName evidence="1">Uncharacterized protein</fullName>
    </submittedName>
</protein>
<sequence length="322" mass="35770">MLPSRRGTPTFGQVVIGPPGSGKSSYCKAMKEFCTTLGRKVAVVNMDPANDVLPYEASVDIAALVQLRDVMDSLRLGPNGGLVYCMEFLEAHLEWLTSQLEAFRDHYLFIDCPGQVELYTHHRSVHNIVSHLQASNFRVSATHLVDSHYCSDPAKFISVLLTSLCTMLQVELPQVNVLSKVDLVESCGRLHFGLDFYTDVLDLSFLADVLSDDPILQRHKKLNEALAGVVEDYSLVSFLPLNIQDKESMWSVLKACDRSNGYVFGQGEEETLQRLLTSAMRSDTTSRDVIARLHERLTTSGTTTVVEEDEGEASDRSADSDF</sequence>
<name>A0AC60QF68_IXOPE</name>
<accession>A0AC60QF68</accession>
<evidence type="ECO:0000313" key="2">
    <source>
        <dbReference type="Proteomes" id="UP000805193"/>
    </source>
</evidence>
<proteinExistence type="predicted"/>
<dbReference type="Proteomes" id="UP000805193">
    <property type="component" value="Unassembled WGS sequence"/>
</dbReference>
<gene>
    <name evidence="1" type="ORF">HPB47_020810</name>
</gene>
<organism evidence="1 2">
    <name type="scientific">Ixodes persulcatus</name>
    <name type="common">Taiga tick</name>
    <dbReference type="NCBI Taxonomy" id="34615"/>
    <lineage>
        <taxon>Eukaryota</taxon>
        <taxon>Metazoa</taxon>
        <taxon>Ecdysozoa</taxon>
        <taxon>Arthropoda</taxon>
        <taxon>Chelicerata</taxon>
        <taxon>Arachnida</taxon>
        <taxon>Acari</taxon>
        <taxon>Parasitiformes</taxon>
        <taxon>Ixodida</taxon>
        <taxon>Ixodoidea</taxon>
        <taxon>Ixodidae</taxon>
        <taxon>Ixodinae</taxon>
        <taxon>Ixodes</taxon>
    </lineage>
</organism>
<reference evidence="1 2" key="1">
    <citation type="journal article" date="2020" name="Cell">
        <title>Large-Scale Comparative Analyses of Tick Genomes Elucidate Their Genetic Diversity and Vector Capacities.</title>
        <authorList>
            <consortium name="Tick Genome and Microbiome Consortium (TIGMIC)"/>
            <person name="Jia N."/>
            <person name="Wang J."/>
            <person name="Shi W."/>
            <person name="Du L."/>
            <person name="Sun Y."/>
            <person name="Zhan W."/>
            <person name="Jiang J.F."/>
            <person name="Wang Q."/>
            <person name="Zhang B."/>
            <person name="Ji P."/>
            <person name="Bell-Sakyi L."/>
            <person name="Cui X.M."/>
            <person name="Yuan T.T."/>
            <person name="Jiang B.G."/>
            <person name="Yang W.F."/>
            <person name="Lam T.T."/>
            <person name="Chang Q.C."/>
            <person name="Ding S.J."/>
            <person name="Wang X.J."/>
            <person name="Zhu J.G."/>
            <person name="Ruan X.D."/>
            <person name="Zhao L."/>
            <person name="Wei J.T."/>
            <person name="Ye R.Z."/>
            <person name="Que T.C."/>
            <person name="Du C.H."/>
            <person name="Zhou Y.H."/>
            <person name="Cheng J.X."/>
            <person name="Dai P.F."/>
            <person name="Guo W.B."/>
            <person name="Han X.H."/>
            <person name="Huang E.J."/>
            <person name="Li L.F."/>
            <person name="Wei W."/>
            <person name="Gao Y.C."/>
            <person name="Liu J.Z."/>
            <person name="Shao H.Z."/>
            <person name="Wang X."/>
            <person name="Wang C.C."/>
            <person name="Yang T.C."/>
            <person name="Huo Q.B."/>
            <person name="Li W."/>
            <person name="Chen H.Y."/>
            <person name="Chen S.E."/>
            <person name="Zhou L.G."/>
            <person name="Ni X.B."/>
            <person name="Tian J.H."/>
            <person name="Sheng Y."/>
            <person name="Liu T."/>
            <person name="Pan Y.S."/>
            <person name="Xia L.Y."/>
            <person name="Li J."/>
            <person name="Zhao F."/>
            <person name="Cao W.C."/>
        </authorList>
    </citation>
    <scope>NUCLEOTIDE SEQUENCE [LARGE SCALE GENOMIC DNA]</scope>
    <source>
        <strain evidence="1">Iper-2018</strain>
    </source>
</reference>
<keyword evidence="2" id="KW-1185">Reference proteome</keyword>
<evidence type="ECO:0000313" key="1">
    <source>
        <dbReference type="EMBL" id="KAG0432474.1"/>
    </source>
</evidence>
<comment type="caution">
    <text evidence="1">The sequence shown here is derived from an EMBL/GenBank/DDBJ whole genome shotgun (WGS) entry which is preliminary data.</text>
</comment>